<comment type="similarity">
    <text evidence="1 5">Belongs to the glycosyl hydrolase 32 family.</text>
</comment>
<dbReference type="InterPro" id="IPR023296">
    <property type="entry name" value="Glyco_hydro_beta-prop_sf"/>
</dbReference>
<dbReference type="Pfam" id="PF08244">
    <property type="entry name" value="Glyco_hydro_32C"/>
    <property type="match status" value="1"/>
</dbReference>
<dbReference type="PANTHER" id="PTHR42800">
    <property type="entry name" value="EXOINULINASE INUD (AFU_ORTHOLOGUE AFUA_5G00480)"/>
    <property type="match status" value="1"/>
</dbReference>
<evidence type="ECO:0000259" key="6">
    <source>
        <dbReference type="Pfam" id="PF00251"/>
    </source>
</evidence>
<dbReference type="Proteomes" id="UP000184499">
    <property type="component" value="Unassembled WGS sequence"/>
</dbReference>
<sequence>MSHDLKTWNYTSSLTPNTGVNLDPLECPDLYQIDLDGDFKGHTWILAAGAKGSTVYWFGKWDGKGFTATDAEPQLMDNGPDFYATVSWTNPKDDGIYGSRYAIAWMNNWDMVREVKLQTVKNTPTLVSKPIVGHEGIYDSAKSSQAILVRDSDGSATESMPSDPKKAYGAVATAPNPSGSNTVNLEIYVYSNSVEVFVDDGVAVLSPNKAAKGVQDVSDAGSVTLVSFSYLGMRCNSKLCVNCLLIQCWGMVRSTVSVPDINIGQVLLS</sequence>
<evidence type="ECO:0000256" key="3">
    <source>
        <dbReference type="ARBA" id="ARBA00022801"/>
    </source>
</evidence>
<dbReference type="OrthoDB" id="202537at2759"/>
<accession>A0A1L9UPN8</accession>
<evidence type="ECO:0000256" key="4">
    <source>
        <dbReference type="ARBA" id="ARBA00023295"/>
    </source>
</evidence>
<evidence type="ECO:0000256" key="2">
    <source>
        <dbReference type="ARBA" id="ARBA00022729"/>
    </source>
</evidence>
<protein>
    <submittedName>
        <fullName evidence="8">Uncharacterized protein</fullName>
    </submittedName>
</protein>
<keyword evidence="3 5" id="KW-0378">Hydrolase</keyword>
<dbReference type="InterPro" id="IPR013320">
    <property type="entry name" value="ConA-like_dom_sf"/>
</dbReference>
<dbReference type="PANTHER" id="PTHR42800:SF1">
    <property type="entry name" value="EXOINULINASE INUD (AFU_ORTHOLOGUE AFUA_5G00480)"/>
    <property type="match status" value="1"/>
</dbReference>
<evidence type="ECO:0000313" key="8">
    <source>
        <dbReference type="EMBL" id="OJJ73469.1"/>
    </source>
</evidence>
<evidence type="ECO:0000259" key="7">
    <source>
        <dbReference type="Pfam" id="PF08244"/>
    </source>
</evidence>
<proteinExistence type="inferred from homology"/>
<dbReference type="InterPro" id="IPR013148">
    <property type="entry name" value="Glyco_hydro_32_N"/>
</dbReference>
<keyword evidence="4 5" id="KW-0326">Glycosidase</keyword>
<feature type="domain" description="Glycosyl hydrolase family 32 N-terminal" evidence="6">
    <location>
        <begin position="2"/>
        <end position="115"/>
    </location>
</feature>
<dbReference type="RefSeq" id="XP_067480717.1">
    <property type="nucleotide sequence ID" value="XM_067622545.1"/>
</dbReference>
<evidence type="ECO:0000256" key="1">
    <source>
        <dbReference type="ARBA" id="ARBA00009902"/>
    </source>
</evidence>
<evidence type="ECO:0000313" key="9">
    <source>
        <dbReference type="Proteomes" id="UP000184499"/>
    </source>
</evidence>
<dbReference type="STRING" id="767769.A0A1L9UPN8"/>
<dbReference type="Gene3D" id="2.60.120.560">
    <property type="entry name" value="Exo-inulinase, domain 1"/>
    <property type="match status" value="1"/>
</dbReference>
<keyword evidence="2" id="KW-0732">Signal</keyword>
<dbReference type="InterPro" id="IPR013189">
    <property type="entry name" value="Glyco_hydro_32_C"/>
</dbReference>
<dbReference type="GO" id="GO:0005987">
    <property type="term" value="P:sucrose catabolic process"/>
    <property type="evidence" value="ECO:0007669"/>
    <property type="project" value="TreeGrafter"/>
</dbReference>
<dbReference type="GeneID" id="93575033"/>
<organism evidence="8 9">
    <name type="scientific">Aspergillus brasiliensis (strain CBS 101740 / IMI 381727 / IBT 21946)</name>
    <dbReference type="NCBI Taxonomy" id="767769"/>
    <lineage>
        <taxon>Eukaryota</taxon>
        <taxon>Fungi</taxon>
        <taxon>Dikarya</taxon>
        <taxon>Ascomycota</taxon>
        <taxon>Pezizomycotina</taxon>
        <taxon>Eurotiomycetes</taxon>
        <taxon>Eurotiomycetidae</taxon>
        <taxon>Eurotiales</taxon>
        <taxon>Aspergillaceae</taxon>
        <taxon>Aspergillus</taxon>
        <taxon>Aspergillus subgen. Circumdati</taxon>
    </lineage>
</organism>
<dbReference type="SUPFAM" id="SSF75005">
    <property type="entry name" value="Arabinanase/levansucrase/invertase"/>
    <property type="match status" value="1"/>
</dbReference>
<feature type="domain" description="Glycosyl hydrolase family 32 C-terminal" evidence="7">
    <location>
        <begin position="141"/>
        <end position="229"/>
    </location>
</feature>
<dbReference type="GO" id="GO:0005737">
    <property type="term" value="C:cytoplasm"/>
    <property type="evidence" value="ECO:0007669"/>
    <property type="project" value="TreeGrafter"/>
</dbReference>
<reference evidence="9" key="1">
    <citation type="journal article" date="2017" name="Genome Biol.">
        <title>Comparative genomics reveals high biological diversity and specific adaptations in the industrially and medically important fungal genus Aspergillus.</title>
        <authorList>
            <person name="de Vries R.P."/>
            <person name="Riley R."/>
            <person name="Wiebenga A."/>
            <person name="Aguilar-Osorio G."/>
            <person name="Amillis S."/>
            <person name="Uchima C.A."/>
            <person name="Anderluh G."/>
            <person name="Asadollahi M."/>
            <person name="Askin M."/>
            <person name="Barry K."/>
            <person name="Battaglia E."/>
            <person name="Bayram O."/>
            <person name="Benocci T."/>
            <person name="Braus-Stromeyer S.A."/>
            <person name="Caldana C."/>
            <person name="Canovas D."/>
            <person name="Cerqueira G.C."/>
            <person name="Chen F."/>
            <person name="Chen W."/>
            <person name="Choi C."/>
            <person name="Clum A."/>
            <person name="Dos Santos R.A."/>
            <person name="Damasio A.R."/>
            <person name="Diallinas G."/>
            <person name="Emri T."/>
            <person name="Fekete E."/>
            <person name="Flipphi M."/>
            <person name="Freyberg S."/>
            <person name="Gallo A."/>
            <person name="Gournas C."/>
            <person name="Habgood R."/>
            <person name="Hainaut M."/>
            <person name="Harispe M.L."/>
            <person name="Henrissat B."/>
            <person name="Hilden K.S."/>
            <person name="Hope R."/>
            <person name="Hossain A."/>
            <person name="Karabika E."/>
            <person name="Karaffa L."/>
            <person name="Karanyi Z."/>
            <person name="Krasevec N."/>
            <person name="Kuo A."/>
            <person name="Kusch H."/>
            <person name="LaButti K."/>
            <person name="Lagendijk E.L."/>
            <person name="Lapidus A."/>
            <person name="Levasseur A."/>
            <person name="Lindquist E."/>
            <person name="Lipzen A."/>
            <person name="Logrieco A.F."/>
            <person name="MacCabe A."/>
            <person name="Maekelae M.R."/>
            <person name="Malavazi I."/>
            <person name="Melin P."/>
            <person name="Meyer V."/>
            <person name="Mielnichuk N."/>
            <person name="Miskei M."/>
            <person name="Molnar A.P."/>
            <person name="Mule G."/>
            <person name="Ngan C.Y."/>
            <person name="Orejas M."/>
            <person name="Orosz E."/>
            <person name="Ouedraogo J.P."/>
            <person name="Overkamp K.M."/>
            <person name="Park H.-S."/>
            <person name="Perrone G."/>
            <person name="Piumi F."/>
            <person name="Punt P.J."/>
            <person name="Ram A.F."/>
            <person name="Ramon A."/>
            <person name="Rauscher S."/>
            <person name="Record E."/>
            <person name="Riano-Pachon D.M."/>
            <person name="Robert V."/>
            <person name="Roehrig J."/>
            <person name="Ruller R."/>
            <person name="Salamov A."/>
            <person name="Salih N.S."/>
            <person name="Samson R.A."/>
            <person name="Sandor E."/>
            <person name="Sanguinetti M."/>
            <person name="Schuetze T."/>
            <person name="Sepcic K."/>
            <person name="Shelest E."/>
            <person name="Sherlock G."/>
            <person name="Sophianopoulou V."/>
            <person name="Squina F.M."/>
            <person name="Sun H."/>
            <person name="Susca A."/>
            <person name="Todd R.B."/>
            <person name="Tsang A."/>
            <person name="Unkles S.E."/>
            <person name="van de Wiele N."/>
            <person name="van Rossen-Uffink D."/>
            <person name="Oliveira J.V."/>
            <person name="Vesth T.C."/>
            <person name="Visser J."/>
            <person name="Yu J.-H."/>
            <person name="Zhou M."/>
            <person name="Andersen M.R."/>
            <person name="Archer D.B."/>
            <person name="Baker S.E."/>
            <person name="Benoit I."/>
            <person name="Brakhage A.A."/>
            <person name="Braus G.H."/>
            <person name="Fischer R."/>
            <person name="Frisvad J.C."/>
            <person name="Goldman G.H."/>
            <person name="Houbraken J."/>
            <person name="Oakley B."/>
            <person name="Pocsi I."/>
            <person name="Scazzocchio C."/>
            <person name="Seiboth B."/>
            <person name="vanKuyk P.A."/>
            <person name="Wortman J."/>
            <person name="Dyer P.S."/>
            <person name="Grigoriev I.V."/>
        </authorList>
    </citation>
    <scope>NUCLEOTIDE SEQUENCE [LARGE SCALE GENOMIC DNA]</scope>
    <source>
        <strain evidence="9">CBS 101740 / IMI 381727 / IBT 21946</strain>
    </source>
</reference>
<dbReference type="EMBL" id="KV878682">
    <property type="protein sequence ID" value="OJJ73469.1"/>
    <property type="molecule type" value="Genomic_DNA"/>
</dbReference>
<gene>
    <name evidence="8" type="ORF">ASPBRDRAFT_28705</name>
</gene>
<dbReference type="GO" id="GO:0004575">
    <property type="term" value="F:sucrose alpha-glucosidase activity"/>
    <property type="evidence" value="ECO:0007669"/>
    <property type="project" value="TreeGrafter"/>
</dbReference>
<keyword evidence="9" id="KW-1185">Reference proteome</keyword>
<dbReference type="AlphaFoldDB" id="A0A1L9UPN8"/>
<dbReference type="Pfam" id="PF00251">
    <property type="entry name" value="Glyco_hydro_32N"/>
    <property type="match status" value="1"/>
</dbReference>
<dbReference type="Gene3D" id="2.115.10.20">
    <property type="entry name" value="Glycosyl hydrolase domain, family 43"/>
    <property type="match status" value="1"/>
</dbReference>
<name>A0A1L9UPN8_ASPBC</name>
<dbReference type="VEuPathDB" id="FungiDB:ASPBRDRAFT_28705"/>
<evidence type="ECO:0000256" key="5">
    <source>
        <dbReference type="RuleBase" id="RU362110"/>
    </source>
</evidence>
<dbReference type="SUPFAM" id="SSF49899">
    <property type="entry name" value="Concanavalin A-like lectins/glucanases"/>
    <property type="match status" value="1"/>
</dbReference>